<dbReference type="AlphaFoldDB" id="A0A873HVV0"/>
<keyword evidence="1" id="KW-0934">Plastid</keyword>
<name>A0A873HVV0_PROWI</name>
<accession>A0A873HVV0</accession>
<keyword evidence="1" id="KW-0689">Ribosomal protein</keyword>
<dbReference type="GeneID" id="63880536"/>
<dbReference type="EMBL" id="MN794236">
    <property type="protein sequence ID" value="QOZ41707.1"/>
    <property type="molecule type" value="Genomic_DNA"/>
</dbReference>
<keyword evidence="1" id="KW-0687">Ribonucleoprotein</keyword>
<dbReference type="InterPro" id="IPR011332">
    <property type="entry name" value="Ribosomal_zn-bd"/>
</dbReference>
<dbReference type="RefSeq" id="YP_010040811.1">
    <property type="nucleotide sequence ID" value="NC_054192.1"/>
</dbReference>
<dbReference type="SUPFAM" id="SSF57829">
    <property type="entry name" value="Zn-binding ribosomal proteins"/>
    <property type="match status" value="1"/>
</dbReference>
<protein>
    <submittedName>
        <fullName evidence="1">Ribosomal protein L32</fullName>
    </submittedName>
</protein>
<organism evidence="1">
    <name type="scientific">Prototheca wickerhamii</name>
    <dbReference type="NCBI Taxonomy" id="3111"/>
    <lineage>
        <taxon>Eukaryota</taxon>
        <taxon>Viridiplantae</taxon>
        <taxon>Chlorophyta</taxon>
        <taxon>core chlorophytes</taxon>
        <taxon>Trebouxiophyceae</taxon>
        <taxon>Chlorellales</taxon>
        <taxon>Chlorellaceae</taxon>
        <taxon>Prototheca</taxon>
    </lineage>
</organism>
<reference evidence="1" key="1">
    <citation type="journal article" name="Front. Plant Sci.">
        <title>Sequencing and Analysis of the Complete Organellar Genomes of Prototheca wickerhamii.</title>
        <authorList>
            <person name="Bakula Z."/>
            <person name="Gromadka R."/>
            <person name="Gawor J."/>
            <person name="Siedlecki P."/>
            <person name="Pomorski J.J."/>
            <person name="Maciszewski K."/>
            <person name="Gromadka A."/>
            <person name="Karnkowska A."/>
            <person name="Jagielski T."/>
        </authorList>
    </citation>
    <scope>NUCLEOTIDE SEQUENCE</scope>
    <source>
        <strain evidence="1">DBVPG</strain>
    </source>
</reference>
<proteinExistence type="predicted"/>
<geneLocation type="non-photosynthetic plastid" evidence="1"/>
<dbReference type="GO" id="GO:0006412">
    <property type="term" value="P:translation"/>
    <property type="evidence" value="ECO:0007669"/>
    <property type="project" value="InterPro"/>
</dbReference>
<dbReference type="GO" id="GO:0015934">
    <property type="term" value="C:large ribosomal subunit"/>
    <property type="evidence" value="ECO:0007669"/>
    <property type="project" value="InterPro"/>
</dbReference>
<dbReference type="GO" id="GO:0003735">
    <property type="term" value="F:structural constituent of ribosome"/>
    <property type="evidence" value="ECO:0007669"/>
    <property type="project" value="InterPro"/>
</dbReference>
<evidence type="ECO:0000313" key="1">
    <source>
        <dbReference type="EMBL" id="QOZ41707.1"/>
    </source>
</evidence>
<sequence>MAVPKKRKSKSKKNLKKLYWHNKVLIYAKKALIFFKKN</sequence>
<gene>
    <name evidence="1" type="primary">rpl32</name>
    <name evidence="1" type="ORF">DBVPGpl_046</name>
</gene>